<organism evidence="2 3">
    <name type="scientific">Akanthomyces lecanii RCEF 1005</name>
    <dbReference type="NCBI Taxonomy" id="1081108"/>
    <lineage>
        <taxon>Eukaryota</taxon>
        <taxon>Fungi</taxon>
        <taxon>Dikarya</taxon>
        <taxon>Ascomycota</taxon>
        <taxon>Pezizomycotina</taxon>
        <taxon>Sordariomycetes</taxon>
        <taxon>Hypocreomycetidae</taxon>
        <taxon>Hypocreales</taxon>
        <taxon>Cordycipitaceae</taxon>
        <taxon>Akanthomyces</taxon>
        <taxon>Cordyceps confragosa</taxon>
    </lineage>
</organism>
<evidence type="ECO:0000313" key="2">
    <source>
        <dbReference type="EMBL" id="OAA76397.1"/>
    </source>
</evidence>
<evidence type="ECO:0000256" key="1">
    <source>
        <dbReference type="SAM" id="MobiDB-lite"/>
    </source>
</evidence>
<protein>
    <submittedName>
        <fullName evidence="2">Uncharacterized protein</fullName>
    </submittedName>
</protein>
<dbReference type="Proteomes" id="UP000076881">
    <property type="component" value="Unassembled WGS sequence"/>
</dbReference>
<evidence type="ECO:0000313" key="3">
    <source>
        <dbReference type="Proteomes" id="UP000076881"/>
    </source>
</evidence>
<comment type="caution">
    <text evidence="2">The sequence shown here is derived from an EMBL/GenBank/DDBJ whole genome shotgun (WGS) entry which is preliminary data.</text>
</comment>
<name>A0A168GER6_CORDF</name>
<reference evidence="2 3" key="1">
    <citation type="journal article" date="2016" name="Genome Biol. Evol.">
        <title>Divergent and convergent evolution of fungal pathogenicity.</title>
        <authorList>
            <person name="Shang Y."/>
            <person name="Xiao G."/>
            <person name="Zheng P."/>
            <person name="Cen K."/>
            <person name="Zhan S."/>
            <person name="Wang C."/>
        </authorList>
    </citation>
    <scope>NUCLEOTIDE SEQUENCE [LARGE SCALE GENOMIC DNA]</scope>
    <source>
        <strain evidence="2 3">RCEF 1005</strain>
    </source>
</reference>
<sequence>MQHGTPCIPVHSDAIVLRHQNRRPLKPPTHAPSPMRMSTPADPSKMVSVGSFAHVLGTTSMYPVTAGSQCCANSMMVALQSATLFILAPPLRDFFASTPPQTRTPTGWCFTPLLRLITLKPFAFPNRHRYNTGLYARPSFVECTADRP</sequence>
<gene>
    <name evidence="2" type="ORF">LEL_06081</name>
</gene>
<keyword evidence="3" id="KW-1185">Reference proteome</keyword>
<dbReference type="AlphaFoldDB" id="A0A168GER6"/>
<accession>A0A168GER6</accession>
<proteinExistence type="predicted"/>
<feature type="region of interest" description="Disordered" evidence="1">
    <location>
        <begin position="23"/>
        <end position="43"/>
    </location>
</feature>
<dbReference type="EMBL" id="AZHF01000004">
    <property type="protein sequence ID" value="OAA76397.1"/>
    <property type="molecule type" value="Genomic_DNA"/>
</dbReference>